<protein>
    <recommendedName>
        <fullName evidence="10">AAA+ ATPase domain-containing protein</fullName>
    </recommendedName>
</protein>
<feature type="region of interest" description="Disordered" evidence="9">
    <location>
        <begin position="122"/>
        <end position="141"/>
    </location>
</feature>
<dbReference type="InterPro" id="IPR027417">
    <property type="entry name" value="P-loop_NTPase"/>
</dbReference>
<dbReference type="GO" id="GO:0005524">
    <property type="term" value="F:ATP binding"/>
    <property type="evidence" value="ECO:0007669"/>
    <property type="project" value="UniProtKB-KW"/>
</dbReference>
<evidence type="ECO:0000256" key="3">
    <source>
        <dbReference type="ARBA" id="ARBA00022741"/>
    </source>
</evidence>
<evidence type="ECO:0000313" key="11">
    <source>
        <dbReference type="EMBL" id="POY70849.1"/>
    </source>
</evidence>
<dbReference type="GO" id="GO:0006260">
    <property type="term" value="P:DNA replication"/>
    <property type="evidence" value="ECO:0007669"/>
    <property type="project" value="UniProtKB-KW"/>
</dbReference>
<keyword evidence="5" id="KW-0238">DNA-binding</keyword>
<feature type="region of interest" description="Disordered" evidence="9">
    <location>
        <begin position="1"/>
        <end position="60"/>
    </location>
</feature>
<feature type="compositionally biased region" description="Basic and acidic residues" evidence="9">
    <location>
        <begin position="238"/>
        <end position="250"/>
    </location>
</feature>
<dbReference type="InterPro" id="IPR047854">
    <property type="entry name" value="RFC_lid"/>
</dbReference>
<feature type="region of interest" description="Disordered" evidence="9">
    <location>
        <begin position="314"/>
        <end position="366"/>
    </location>
</feature>
<dbReference type="STRING" id="741276.A0A2S5B240"/>
<proteinExistence type="inferred from homology"/>
<keyword evidence="4" id="KW-0067">ATP-binding</keyword>
<gene>
    <name evidence="11" type="ORF">BMF94_6262</name>
</gene>
<dbReference type="AlphaFoldDB" id="A0A2S5B240"/>
<dbReference type="SMART" id="SM00382">
    <property type="entry name" value="AAA"/>
    <property type="match status" value="1"/>
</dbReference>
<dbReference type="EMBL" id="PJQD01000097">
    <property type="protein sequence ID" value="POY70849.1"/>
    <property type="molecule type" value="Genomic_DNA"/>
</dbReference>
<feature type="domain" description="AAA+ ATPase" evidence="10">
    <location>
        <begin position="364"/>
        <end position="522"/>
    </location>
</feature>
<evidence type="ECO:0000256" key="5">
    <source>
        <dbReference type="ARBA" id="ARBA00023125"/>
    </source>
</evidence>
<keyword evidence="6" id="KW-0539">Nucleus</keyword>
<evidence type="ECO:0000256" key="7">
    <source>
        <dbReference type="ARBA" id="ARBA00023306"/>
    </source>
</evidence>
<evidence type="ECO:0000256" key="6">
    <source>
        <dbReference type="ARBA" id="ARBA00023242"/>
    </source>
</evidence>
<feature type="region of interest" description="Disordered" evidence="9">
    <location>
        <begin position="82"/>
        <end position="104"/>
    </location>
</feature>
<keyword evidence="2" id="KW-0235">DNA replication</keyword>
<comment type="caution">
    <text evidence="11">The sequence shown here is derived from an EMBL/GenBank/DDBJ whole genome shotgun (WGS) entry which is preliminary data.</text>
</comment>
<dbReference type="Gene3D" id="1.10.8.60">
    <property type="match status" value="1"/>
</dbReference>
<dbReference type="PANTHER" id="PTHR46765:SF1">
    <property type="entry name" value="P-LOOP CONTAINING NUCLEOSIDE TRIPHOSPHATE HYDROLASES SUPERFAMILY PROTEIN"/>
    <property type="match status" value="1"/>
</dbReference>
<feature type="compositionally biased region" description="Low complexity" evidence="9">
    <location>
        <begin position="336"/>
        <end position="351"/>
    </location>
</feature>
<evidence type="ECO:0000256" key="1">
    <source>
        <dbReference type="ARBA" id="ARBA00004123"/>
    </source>
</evidence>
<dbReference type="Proteomes" id="UP000237144">
    <property type="component" value="Unassembled WGS sequence"/>
</dbReference>
<feature type="compositionally biased region" description="Polar residues" evidence="9">
    <location>
        <begin position="251"/>
        <end position="262"/>
    </location>
</feature>
<keyword evidence="3" id="KW-0547">Nucleotide-binding</keyword>
<evidence type="ECO:0000259" key="10">
    <source>
        <dbReference type="SMART" id="SM00382"/>
    </source>
</evidence>
<comment type="subcellular location">
    <subcellularLocation>
        <location evidence="1">Nucleus</location>
    </subcellularLocation>
</comment>
<comment type="similarity">
    <text evidence="8">Belongs to the activator 1 small subunits family. CTF18 subfamily.</text>
</comment>
<name>A0A2S5B240_9BASI</name>
<dbReference type="GO" id="GO:0005634">
    <property type="term" value="C:nucleus"/>
    <property type="evidence" value="ECO:0007669"/>
    <property type="project" value="UniProtKB-SubCell"/>
</dbReference>
<dbReference type="GO" id="GO:0016887">
    <property type="term" value="F:ATP hydrolysis activity"/>
    <property type="evidence" value="ECO:0007669"/>
    <property type="project" value="InterPro"/>
</dbReference>
<reference evidence="11 12" key="1">
    <citation type="journal article" date="2018" name="Front. Microbiol.">
        <title>Prospects for Fungal Bioremediation of Acidic Radioactive Waste Sites: Characterization and Genome Sequence of Rhodotorula taiwanensis MD1149.</title>
        <authorList>
            <person name="Tkavc R."/>
            <person name="Matrosova V.Y."/>
            <person name="Grichenko O.E."/>
            <person name="Gostincar C."/>
            <person name="Volpe R.P."/>
            <person name="Klimenkova P."/>
            <person name="Gaidamakova E.K."/>
            <person name="Zhou C.E."/>
            <person name="Stewart B.J."/>
            <person name="Lyman M.G."/>
            <person name="Malfatti S.A."/>
            <person name="Rubinfeld B."/>
            <person name="Courtot M."/>
            <person name="Singh J."/>
            <person name="Dalgard C.L."/>
            <person name="Hamilton T."/>
            <person name="Frey K.G."/>
            <person name="Gunde-Cimerman N."/>
            <person name="Dugan L."/>
            <person name="Daly M.J."/>
        </authorList>
    </citation>
    <scope>NUCLEOTIDE SEQUENCE [LARGE SCALE GENOMIC DNA]</scope>
    <source>
        <strain evidence="11 12">MD1149</strain>
    </source>
</reference>
<dbReference type="PANTHER" id="PTHR46765">
    <property type="entry name" value="P-LOOP CONTAINING NUCLEOSIDE TRIPHOSPHATE HYDROLASES SUPERFAMILY PROTEIN"/>
    <property type="match status" value="1"/>
</dbReference>
<evidence type="ECO:0000313" key="12">
    <source>
        <dbReference type="Proteomes" id="UP000237144"/>
    </source>
</evidence>
<dbReference type="InterPro" id="IPR053016">
    <property type="entry name" value="CTF18-RFC_complex"/>
</dbReference>
<dbReference type="OrthoDB" id="2195431at2759"/>
<dbReference type="InterPro" id="IPR003593">
    <property type="entry name" value="AAA+_ATPase"/>
</dbReference>
<keyword evidence="12" id="KW-1185">Reference proteome</keyword>
<feature type="compositionally biased region" description="Polar residues" evidence="9">
    <location>
        <begin position="15"/>
        <end position="33"/>
    </location>
</feature>
<keyword evidence="7" id="KW-0131">Cell cycle</keyword>
<organism evidence="11 12">
    <name type="scientific">Rhodotorula taiwanensis</name>
    <dbReference type="NCBI Taxonomy" id="741276"/>
    <lineage>
        <taxon>Eukaryota</taxon>
        <taxon>Fungi</taxon>
        <taxon>Dikarya</taxon>
        <taxon>Basidiomycota</taxon>
        <taxon>Pucciniomycotina</taxon>
        <taxon>Microbotryomycetes</taxon>
        <taxon>Sporidiobolales</taxon>
        <taxon>Sporidiobolaceae</taxon>
        <taxon>Rhodotorula</taxon>
    </lineage>
</organism>
<dbReference type="CDD" id="cd18140">
    <property type="entry name" value="HLD_clamp_RFC"/>
    <property type="match status" value="1"/>
</dbReference>
<sequence length="959" mass="104977">MAALAELNRAPPYTRPTSPFKTKQLADTATRNAATPYEDDEEDWAALEAAAQEEAGEEDVDMDVLREMEEEEEAQRRADFAAKANNTHTGHPTLVRAGASSQRPRMVLEEEDDFGAFGDEAVTDSLRPASNSSISPPPARAEMAAISTSHTHDYTSRFGSVSRLDVSALPAGYIETAPVEATTLDGRKVSFPRKKRLQAYSATSMSKREESESLQRLATSMLEQPFSSLLREIDSDKALAKKQREADESNGRLTSGTDSKPSARTAAPIETSLWTDRYRPKRFIDLLGDERLHRNALLWLKEWDMCVFKGTSKANAAAEMKRDRRNKRARDGNSGGSASAGATAQAAGPNAYEEAAPDPWGRPTEKVLLLSGPPGLGKTTLAHVLARQAGYQVLEINASDDRSGRVVEERIRNALDSQALTSGMGLSGKGKAKASEDGKTRPTCVIIDEIDGAAGGGESSFVKTLVKMVTEGSTTKKPNRKGKGKQPRPLLRPIICICNDLYAPVLRPLRPLAKIIRFTPPTSAMLVKRLRTICDAEDLSTETKHISLLVETAEGDLRSCLNTLQFIKRNGSTVDADAIRSSALGRKDTGTSSAQVLDRIFKKPPRKRGAPGASGVGADERYVGRIVRDVQTSGEYEKISQGCFENYLTASGTNAEALPRIGKALDWIWLYDQLDHRLRSEREYELLAYVPYAFVAWYPLFSSQVPNPVELPKTDYEMYLQRQAHQEVVDAFSAQIPQNLKNLFTGVNVVAELLPLLNRVVAPDLKPVNSQVVKSDEKARLARLVNTMISMKLAFALDKSEDGQLSYKLDPPIDVFVHFDGKRASDIAPGRFAVRQMINREVEAETQRRGDVAAGGTRSASDILAAYKTVKPIAAPADAKQAVDFFGRAIAPKAGPEGSLPTSGYQSDPYRLAPSLTRVTDLSELAPPAPKRVRQAAYRYHEGFSNAVRVTKRVADFLV</sequence>
<accession>A0A2S5B240</accession>
<dbReference type="CDD" id="cd00009">
    <property type="entry name" value="AAA"/>
    <property type="match status" value="1"/>
</dbReference>
<evidence type="ECO:0000256" key="9">
    <source>
        <dbReference type="SAM" id="MobiDB-lite"/>
    </source>
</evidence>
<dbReference type="Gene3D" id="3.40.50.300">
    <property type="entry name" value="P-loop containing nucleotide triphosphate hydrolases"/>
    <property type="match status" value="1"/>
</dbReference>
<dbReference type="InterPro" id="IPR003959">
    <property type="entry name" value="ATPase_AAA_core"/>
</dbReference>
<evidence type="ECO:0000256" key="4">
    <source>
        <dbReference type="ARBA" id="ARBA00022840"/>
    </source>
</evidence>
<feature type="region of interest" description="Disordered" evidence="9">
    <location>
        <begin position="238"/>
        <end position="268"/>
    </location>
</feature>
<dbReference type="Pfam" id="PF00004">
    <property type="entry name" value="AAA"/>
    <property type="match status" value="1"/>
</dbReference>
<dbReference type="GO" id="GO:0003677">
    <property type="term" value="F:DNA binding"/>
    <property type="evidence" value="ECO:0007669"/>
    <property type="project" value="UniProtKB-KW"/>
</dbReference>
<evidence type="ECO:0000256" key="8">
    <source>
        <dbReference type="ARBA" id="ARBA00043975"/>
    </source>
</evidence>
<evidence type="ECO:0000256" key="2">
    <source>
        <dbReference type="ARBA" id="ARBA00022705"/>
    </source>
</evidence>
<dbReference type="SUPFAM" id="SSF52540">
    <property type="entry name" value="P-loop containing nucleoside triphosphate hydrolases"/>
    <property type="match status" value="1"/>
</dbReference>